<feature type="transmembrane region" description="Helical" evidence="1">
    <location>
        <begin position="48"/>
        <end position="69"/>
    </location>
</feature>
<evidence type="ECO:0000313" key="2">
    <source>
        <dbReference type="EMBL" id="GCE14343.1"/>
    </source>
</evidence>
<dbReference type="RefSeq" id="WP_161975633.1">
    <property type="nucleotide sequence ID" value="NZ_BIFR01000001.1"/>
</dbReference>
<dbReference type="Pfam" id="PF14325">
    <property type="entry name" value="DUF4383"/>
    <property type="match status" value="1"/>
</dbReference>
<organism evidence="2 3">
    <name type="scientific">Tengunoibacter tsumagoiensis</name>
    <dbReference type="NCBI Taxonomy" id="2014871"/>
    <lineage>
        <taxon>Bacteria</taxon>
        <taxon>Bacillati</taxon>
        <taxon>Chloroflexota</taxon>
        <taxon>Ktedonobacteria</taxon>
        <taxon>Ktedonobacterales</taxon>
        <taxon>Dictyobacteraceae</taxon>
        <taxon>Tengunoibacter</taxon>
    </lineage>
</organism>
<keyword evidence="3" id="KW-1185">Reference proteome</keyword>
<evidence type="ECO:0000256" key="1">
    <source>
        <dbReference type="SAM" id="Phobius"/>
    </source>
</evidence>
<feature type="transmembrane region" description="Helical" evidence="1">
    <location>
        <begin position="76"/>
        <end position="95"/>
    </location>
</feature>
<dbReference type="EMBL" id="BIFR01000001">
    <property type="protein sequence ID" value="GCE14343.1"/>
    <property type="molecule type" value="Genomic_DNA"/>
</dbReference>
<keyword evidence="1" id="KW-0812">Transmembrane</keyword>
<comment type="caution">
    <text evidence="2">The sequence shown here is derived from an EMBL/GenBank/DDBJ whole genome shotgun (WGS) entry which is preliminary data.</text>
</comment>
<evidence type="ECO:0000313" key="3">
    <source>
        <dbReference type="Proteomes" id="UP000287352"/>
    </source>
</evidence>
<proteinExistence type="predicted"/>
<feature type="transmembrane region" description="Helical" evidence="1">
    <location>
        <begin position="9"/>
        <end position="28"/>
    </location>
</feature>
<name>A0A402A5B3_9CHLR</name>
<protein>
    <recommendedName>
        <fullName evidence="4">DUF4383 domain-containing protein</fullName>
    </recommendedName>
</protein>
<accession>A0A402A5B3</accession>
<gene>
    <name evidence="2" type="ORF">KTT_42020</name>
</gene>
<dbReference type="AlphaFoldDB" id="A0A402A5B3"/>
<evidence type="ECO:0008006" key="4">
    <source>
        <dbReference type="Google" id="ProtNLM"/>
    </source>
</evidence>
<keyword evidence="1" id="KW-1133">Transmembrane helix</keyword>
<sequence>MKSWSINRIWALVLGIVFTILGVVGFLTPPENSTGVQAILGLFDGDTFHNIFFLITGLIGLGVAFWGEYFRRYNQVVGIVYTLIGLLALIPSLYYPSGSYGTDNGLFLNLTHMNAGDIILNLVAGVISLVIGFALAGEAAHPHRARVAR</sequence>
<reference evidence="3" key="1">
    <citation type="submission" date="2018-12" db="EMBL/GenBank/DDBJ databases">
        <title>Tengunoibacter tsumagoiensis gen. nov., sp. nov., Dictyobacter kobayashii sp. nov., D. alpinus sp. nov., and D. joshuensis sp. nov. and description of Dictyobacteraceae fam. nov. within the order Ktedonobacterales isolated from Tengu-no-mugimeshi.</title>
        <authorList>
            <person name="Wang C.M."/>
            <person name="Zheng Y."/>
            <person name="Sakai Y."/>
            <person name="Toyoda A."/>
            <person name="Minakuchi Y."/>
            <person name="Abe K."/>
            <person name="Yokota A."/>
            <person name="Yabe S."/>
        </authorList>
    </citation>
    <scope>NUCLEOTIDE SEQUENCE [LARGE SCALE GENOMIC DNA]</scope>
    <source>
        <strain evidence="3">Uno3</strain>
    </source>
</reference>
<feature type="transmembrane region" description="Helical" evidence="1">
    <location>
        <begin position="115"/>
        <end position="136"/>
    </location>
</feature>
<dbReference type="Proteomes" id="UP000287352">
    <property type="component" value="Unassembled WGS sequence"/>
</dbReference>
<keyword evidence="1" id="KW-0472">Membrane</keyword>